<dbReference type="EMBL" id="WHWC01000001">
    <property type="protein sequence ID" value="KAG8390169.1"/>
    <property type="molecule type" value="Genomic_DNA"/>
</dbReference>
<gene>
    <name evidence="1" type="ORF">BUALT_Bualt01G0055500</name>
</gene>
<dbReference type="Proteomes" id="UP000826271">
    <property type="component" value="Unassembled WGS sequence"/>
</dbReference>
<comment type="caution">
    <text evidence="1">The sequence shown here is derived from an EMBL/GenBank/DDBJ whole genome shotgun (WGS) entry which is preliminary data.</text>
</comment>
<proteinExistence type="predicted"/>
<evidence type="ECO:0000313" key="1">
    <source>
        <dbReference type="EMBL" id="KAG8390169.1"/>
    </source>
</evidence>
<dbReference type="AlphaFoldDB" id="A0AAV6YBN1"/>
<keyword evidence="2" id="KW-1185">Reference proteome</keyword>
<sequence length="291" mass="33424">MENPFTDCKQSIEMYHEEMFTTRQHNPDSLPKFHIQFSFSCKPVYHKGVLHQDYPTSPRWVEVVTQPKIDSFASVSLGDFISQEPARKTIKKSLKRWPVNENWLRNFINYTMIKARDEIIKMPGCHNSIHLKFKVSATDTKVFDVSAAKEARVKLKQVFGDADLPGYYHLEEWMMNAVYEDEWMEKEKEDKNDDCDSKIDQELNVEEDGYHDSSSMVPRNRMGSDITCWICLEGYSSQEMENSNSGDLCGVEANGDGRIDNPASTSASYKLFSRQSTVHQMMGGGKGIIDE</sequence>
<name>A0AAV6YBN1_9LAMI</name>
<organism evidence="1 2">
    <name type="scientific">Buddleja alternifolia</name>
    <dbReference type="NCBI Taxonomy" id="168488"/>
    <lineage>
        <taxon>Eukaryota</taxon>
        <taxon>Viridiplantae</taxon>
        <taxon>Streptophyta</taxon>
        <taxon>Embryophyta</taxon>
        <taxon>Tracheophyta</taxon>
        <taxon>Spermatophyta</taxon>
        <taxon>Magnoliopsida</taxon>
        <taxon>eudicotyledons</taxon>
        <taxon>Gunneridae</taxon>
        <taxon>Pentapetalae</taxon>
        <taxon>asterids</taxon>
        <taxon>lamiids</taxon>
        <taxon>Lamiales</taxon>
        <taxon>Scrophulariaceae</taxon>
        <taxon>Buddlejeae</taxon>
        <taxon>Buddleja</taxon>
    </lineage>
</organism>
<accession>A0AAV6YBN1</accession>
<reference evidence="1" key="1">
    <citation type="submission" date="2019-10" db="EMBL/GenBank/DDBJ databases">
        <authorList>
            <person name="Zhang R."/>
            <person name="Pan Y."/>
            <person name="Wang J."/>
            <person name="Ma R."/>
            <person name="Yu S."/>
        </authorList>
    </citation>
    <scope>NUCLEOTIDE SEQUENCE</scope>
    <source>
        <strain evidence="1">LA-IB0</strain>
        <tissue evidence="1">Leaf</tissue>
    </source>
</reference>
<protein>
    <submittedName>
        <fullName evidence="1">Uncharacterized protein</fullName>
    </submittedName>
</protein>
<evidence type="ECO:0000313" key="2">
    <source>
        <dbReference type="Proteomes" id="UP000826271"/>
    </source>
</evidence>